<sequence>MAIIVISSSGTHGDHLPYIALGVALQQRGHCVRMAVRKSMHDYVIGAGLEAVDCGAELSEELAREKASDWDEWQMPQISSVAHFESTKARFQTEFPIVFRTLVEICVDADLFICGLQRHLFGAMLAQKFQLPWLAASVTPFFQCSEQNTQETQAIRKLFIPTLNEISAQLGIKQALNWLEYEKNEWALLGSSSHFAQTISRFAHYRQTGFWFYQAPSWSTWQPDETLRQFVEGSDKPLYLTFSSIPVVDPQKLLMVHVRAAEKLGRRLIVQRGCANFNESLLSDNCDAHNVKFVDFMPQDWLLTRTAVILHHGGIGTIARALHHDCPMVIEPLGNDQFFNAQRVLSLGIGAAMHPHKITVDGLARVLETKVLTEETRYKTQLLGEKIRAEKGLVNACQFIESIHERH</sequence>
<dbReference type="GO" id="GO:0008194">
    <property type="term" value="F:UDP-glycosyltransferase activity"/>
    <property type="evidence" value="ECO:0007669"/>
    <property type="project" value="InterPro"/>
</dbReference>
<evidence type="ECO:0000313" key="3">
    <source>
        <dbReference type="Proteomes" id="UP000005744"/>
    </source>
</evidence>
<accession>I3CI91</accession>
<dbReference type="EMBL" id="JH600070">
    <property type="protein sequence ID" value="EIJ43334.1"/>
    <property type="molecule type" value="Genomic_DNA"/>
</dbReference>
<evidence type="ECO:0000259" key="1">
    <source>
        <dbReference type="Pfam" id="PF06722"/>
    </source>
</evidence>
<feature type="domain" description="Erythromycin biosynthesis protein CIII-like C-terminal" evidence="1">
    <location>
        <begin position="289"/>
        <end position="374"/>
    </location>
</feature>
<dbReference type="PANTHER" id="PTHR48050:SF13">
    <property type="entry name" value="STEROL 3-BETA-GLUCOSYLTRANSFERASE UGT80A2"/>
    <property type="match status" value="1"/>
</dbReference>
<dbReference type="GO" id="GO:0016758">
    <property type="term" value="F:hexosyltransferase activity"/>
    <property type="evidence" value="ECO:0007669"/>
    <property type="project" value="UniProtKB-ARBA"/>
</dbReference>
<dbReference type="GO" id="GO:0017000">
    <property type="term" value="P:antibiotic biosynthetic process"/>
    <property type="evidence" value="ECO:0007669"/>
    <property type="project" value="UniProtKB-ARBA"/>
</dbReference>
<dbReference type="Proteomes" id="UP000005744">
    <property type="component" value="Unassembled WGS sequence"/>
</dbReference>
<protein>
    <submittedName>
        <fullName evidence="2">Glycosyl transferase, UDP-glucuronosyltransferase</fullName>
    </submittedName>
</protein>
<dbReference type="Pfam" id="PF06722">
    <property type="entry name" value="EryCIII-like_C"/>
    <property type="match status" value="1"/>
</dbReference>
<dbReference type="PANTHER" id="PTHR48050">
    <property type="entry name" value="STEROL 3-BETA-GLUCOSYLTRANSFERASE"/>
    <property type="match status" value="1"/>
</dbReference>
<dbReference type="eggNOG" id="COG1819">
    <property type="taxonomic scope" value="Bacteria"/>
</dbReference>
<keyword evidence="3" id="KW-1185">Reference proteome</keyword>
<dbReference type="RefSeq" id="WP_002690428.1">
    <property type="nucleotide sequence ID" value="NZ_JH600070.1"/>
</dbReference>
<reference evidence="2 3" key="1">
    <citation type="submission" date="2011-11" db="EMBL/GenBank/DDBJ databases">
        <title>Improved High-Quality Draft sequence of Beggiatoa alba B18lD.</title>
        <authorList>
            <consortium name="US DOE Joint Genome Institute"/>
            <person name="Lucas S."/>
            <person name="Han J."/>
            <person name="Lapidus A."/>
            <person name="Cheng J.-F."/>
            <person name="Goodwin L."/>
            <person name="Pitluck S."/>
            <person name="Peters L."/>
            <person name="Mikhailova N."/>
            <person name="Held B."/>
            <person name="Detter J.C."/>
            <person name="Han C."/>
            <person name="Tapia R."/>
            <person name="Land M."/>
            <person name="Hauser L."/>
            <person name="Kyrpides N."/>
            <person name="Ivanova N."/>
            <person name="Pagani I."/>
            <person name="Samuel K."/>
            <person name="Teske A."/>
            <person name="Mueller J."/>
            <person name="Woyke T."/>
        </authorList>
    </citation>
    <scope>NUCLEOTIDE SEQUENCE [LARGE SCALE GENOMIC DNA]</scope>
    <source>
        <strain evidence="2 3">B18LD</strain>
    </source>
</reference>
<evidence type="ECO:0000313" key="2">
    <source>
        <dbReference type="EMBL" id="EIJ43334.1"/>
    </source>
</evidence>
<dbReference type="Gene3D" id="3.40.50.2000">
    <property type="entry name" value="Glycogen Phosphorylase B"/>
    <property type="match status" value="2"/>
</dbReference>
<dbReference type="FunFam" id="3.40.50.2000:FF:000009">
    <property type="entry name" value="Sterol 3-beta-glucosyltransferase UGT80A2"/>
    <property type="match status" value="1"/>
</dbReference>
<dbReference type="STRING" id="395493.BegalDRAFT_2489"/>
<dbReference type="InterPro" id="IPR010610">
    <property type="entry name" value="EryCIII-like_C"/>
</dbReference>
<dbReference type="AlphaFoldDB" id="I3CI91"/>
<dbReference type="OrthoDB" id="9805366at2"/>
<keyword evidence="2" id="KW-0808">Transferase</keyword>
<proteinExistence type="predicted"/>
<gene>
    <name evidence="2" type="ORF">BegalDRAFT_2489</name>
</gene>
<dbReference type="CDD" id="cd03784">
    <property type="entry name" value="GT1_Gtf-like"/>
    <property type="match status" value="1"/>
</dbReference>
<dbReference type="SUPFAM" id="SSF53756">
    <property type="entry name" value="UDP-Glycosyltransferase/glycogen phosphorylase"/>
    <property type="match status" value="1"/>
</dbReference>
<dbReference type="HOGENOM" id="CLU_000537_8_0_6"/>
<organism evidence="2 3">
    <name type="scientific">Beggiatoa alba B18LD</name>
    <dbReference type="NCBI Taxonomy" id="395493"/>
    <lineage>
        <taxon>Bacteria</taxon>
        <taxon>Pseudomonadati</taxon>
        <taxon>Pseudomonadota</taxon>
        <taxon>Gammaproteobacteria</taxon>
        <taxon>Thiotrichales</taxon>
        <taxon>Thiotrichaceae</taxon>
        <taxon>Beggiatoa</taxon>
    </lineage>
</organism>
<name>I3CI91_9GAMM</name>
<dbReference type="InterPro" id="IPR050426">
    <property type="entry name" value="Glycosyltransferase_28"/>
</dbReference>
<dbReference type="InterPro" id="IPR002213">
    <property type="entry name" value="UDP_glucos_trans"/>
</dbReference>